<comment type="subcellular location">
    <subcellularLocation>
        <location evidence="1">Nucleus</location>
    </subcellularLocation>
</comment>
<reference evidence="7" key="2">
    <citation type="submission" date="2025-08" db="UniProtKB">
        <authorList>
            <consortium name="Ensembl"/>
        </authorList>
    </citation>
    <scope>IDENTIFICATION</scope>
</reference>
<sequence length="794" mass="90004">MTLILPFPINTAEKLILHLEEIIRIAYYLSLRCDVFPSFSIMAAEGSDSEDLSSNGLIEAPSAPEAMEAVQPPPETVEATEENGGELASEASEAATAYNMPLAENEEEDGELPADFDRLWKLAHDNPQDFSSWTDLLQYCEQESHMTASRRSLVAFLARYPLCYGYWKKFADLERRAGYTNKAQEVCVQGLKAIPLSVDLWIHYINLLLGTLNMNLAESSQRIRSAFEEAVAAAGLDFHSDRLWELYIEWEKEQGDMRAASGVYDRVLRVPTQLYSSHYDKFKTHLNTHAPKDVLSAEEYGRLLEECKQSHKIEKAEQAEGEEEIPPGEEKEPTEEELIPKMRELLLARREKVFQDLEGEVRKRWNFEDAIKRPYFHVKPLDRTQLRAWHSYLDWELTQLDAGDEQEVRTEVEPEGMEGWEEIKKEDNNGSNSSGIVAGGDQRVRILFERCLIACALYEEFWTKVKRGLCLLSVPCVRMYVCVRVTNVQYMAVPQYIQYLEPQSLDEARAVFRRACEIHLAHKHTMHLQWATFEERHGDLNEARRVLEALETSVPGLAMVRLRRAGLERRAGRLDESEALLRDAVAQAKETPHLHAFYSIKLARLLLKLCKNPSKARGVLQEALEISPDNSKLHLNLLELEVSGDPRGSAEGVQLCVSRALAAPLSPRTKILFSQRGLQYAEDYGTSVHSVLTVYEEHQKLLKELGNKKRGAENGDNEDPDKMLKGEDGSALPATPQPPPTMPHVPITTPPPPMMGADMSAGYGYGGWYQQPQYGGYGGYQQPWNYNQGYYPPS</sequence>
<dbReference type="GO" id="GO:0000395">
    <property type="term" value="P:mRNA 5'-splice site recognition"/>
    <property type="evidence" value="ECO:0007669"/>
    <property type="project" value="TreeGrafter"/>
</dbReference>
<dbReference type="GO" id="GO:0030627">
    <property type="term" value="F:pre-mRNA 5'-splice site binding"/>
    <property type="evidence" value="ECO:0007669"/>
    <property type="project" value="TreeGrafter"/>
</dbReference>
<dbReference type="InterPro" id="IPR011990">
    <property type="entry name" value="TPR-like_helical_dom_sf"/>
</dbReference>
<evidence type="ECO:0000256" key="6">
    <source>
        <dbReference type="SAM" id="MobiDB-lite"/>
    </source>
</evidence>
<dbReference type="AlphaFoldDB" id="A0AAY5L2H0"/>
<feature type="region of interest" description="Disordered" evidence="6">
    <location>
        <begin position="705"/>
        <end position="753"/>
    </location>
</feature>
<dbReference type="GeneTree" id="ENSGT00940000165913"/>
<evidence type="ECO:0000256" key="2">
    <source>
        <dbReference type="ARBA" id="ARBA00022664"/>
    </source>
</evidence>
<evidence type="ECO:0000256" key="5">
    <source>
        <dbReference type="ARBA" id="ARBA00023242"/>
    </source>
</evidence>
<dbReference type="Gene3D" id="1.25.40.10">
    <property type="entry name" value="Tetratricopeptide repeat domain"/>
    <property type="match status" value="3"/>
</dbReference>
<keyword evidence="3" id="KW-0677">Repeat</keyword>
<evidence type="ECO:0000313" key="8">
    <source>
        <dbReference type="Proteomes" id="UP000265140"/>
    </source>
</evidence>
<dbReference type="Proteomes" id="UP000265140">
    <property type="component" value="Chromosome 4"/>
</dbReference>
<dbReference type="Pfam" id="PF23241">
    <property type="entry name" value="HAT_PRP39_C"/>
    <property type="match status" value="2"/>
</dbReference>
<dbReference type="SMART" id="SM00386">
    <property type="entry name" value="HAT"/>
    <property type="match status" value="7"/>
</dbReference>
<dbReference type="GO" id="GO:0000243">
    <property type="term" value="C:commitment complex"/>
    <property type="evidence" value="ECO:0007669"/>
    <property type="project" value="TreeGrafter"/>
</dbReference>
<evidence type="ECO:0000256" key="3">
    <source>
        <dbReference type="ARBA" id="ARBA00022737"/>
    </source>
</evidence>
<protein>
    <submittedName>
        <fullName evidence="7">Uncharacterized protein</fullName>
    </submittedName>
</protein>
<keyword evidence="4" id="KW-0508">mRNA splicing</keyword>
<feature type="compositionally biased region" description="Pro residues" evidence="6">
    <location>
        <begin position="735"/>
        <end position="753"/>
    </location>
</feature>
<reference evidence="7 8" key="1">
    <citation type="submission" date="2020-02" db="EMBL/GenBank/DDBJ databases">
        <title>Esox lucius (northern pike) genome, fEsoLuc1, primary haplotype.</title>
        <authorList>
            <person name="Myers G."/>
            <person name="Karagic N."/>
            <person name="Meyer A."/>
            <person name="Pippel M."/>
            <person name="Reichard M."/>
            <person name="Winkler S."/>
            <person name="Tracey A."/>
            <person name="Sims Y."/>
            <person name="Howe K."/>
            <person name="Rhie A."/>
            <person name="Formenti G."/>
            <person name="Durbin R."/>
            <person name="Fedrigo O."/>
            <person name="Jarvis E.D."/>
        </authorList>
    </citation>
    <scope>NUCLEOTIDE SEQUENCE [LARGE SCALE GENOMIC DNA]</scope>
</reference>
<feature type="region of interest" description="Disordered" evidence="6">
    <location>
        <begin position="65"/>
        <end position="91"/>
    </location>
</feature>
<dbReference type="GO" id="GO:0071004">
    <property type="term" value="C:U2-type prespliceosome"/>
    <property type="evidence" value="ECO:0007669"/>
    <property type="project" value="TreeGrafter"/>
</dbReference>
<reference evidence="7" key="3">
    <citation type="submission" date="2025-09" db="UniProtKB">
        <authorList>
            <consortium name="Ensembl"/>
        </authorList>
    </citation>
    <scope>IDENTIFICATION</scope>
</reference>
<dbReference type="PANTHER" id="PTHR17204:SF24">
    <property type="entry name" value="PRE-MRNA-PROCESSING FACTOR 39-LIKE ISOFORM X1"/>
    <property type="match status" value="1"/>
</dbReference>
<dbReference type="PANTHER" id="PTHR17204">
    <property type="entry name" value="PRE-MRNA PROCESSING PROTEIN PRP39-RELATED"/>
    <property type="match status" value="1"/>
</dbReference>
<organism evidence="7 8">
    <name type="scientific">Esox lucius</name>
    <name type="common">Northern pike</name>
    <dbReference type="NCBI Taxonomy" id="8010"/>
    <lineage>
        <taxon>Eukaryota</taxon>
        <taxon>Metazoa</taxon>
        <taxon>Chordata</taxon>
        <taxon>Craniata</taxon>
        <taxon>Vertebrata</taxon>
        <taxon>Euteleostomi</taxon>
        <taxon>Actinopterygii</taxon>
        <taxon>Neopterygii</taxon>
        <taxon>Teleostei</taxon>
        <taxon>Protacanthopterygii</taxon>
        <taxon>Esociformes</taxon>
        <taxon>Esocidae</taxon>
        <taxon>Esox</taxon>
    </lineage>
</organism>
<dbReference type="GO" id="GO:0005685">
    <property type="term" value="C:U1 snRNP"/>
    <property type="evidence" value="ECO:0007669"/>
    <property type="project" value="TreeGrafter"/>
</dbReference>
<evidence type="ECO:0000256" key="4">
    <source>
        <dbReference type="ARBA" id="ARBA00023187"/>
    </source>
</evidence>
<dbReference type="Pfam" id="PF23240">
    <property type="entry name" value="HAT_PRP39_N"/>
    <property type="match status" value="1"/>
</dbReference>
<evidence type="ECO:0000256" key="1">
    <source>
        <dbReference type="ARBA" id="ARBA00004123"/>
    </source>
</evidence>
<proteinExistence type="predicted"/>
<keyword evidence="5" id="KW-0539">Nucleus</keyword>
<name>A0AAY5L2H0_ESOLU</name>
<keyword evidence="8" id="KW-1185">Reference proteome</keyword>
<dbReference type="InterPro" id="IPR059164">
    <property type="entry name" value="HAT_PRP39_C"/>
</dbReference>
<keyword evidence="2" id="KW-0507">mRNA processing</keyword>
<evidence type="ECO:0000313" key="7">
    <source>
        <dbReference type="Ensembl" id="ENSELUP00000095518.1"/>
    </source>
</evidence>
<dbReference type="FunFam" id="1.25.40.10:FF:000091">
    <property type="entry name" value="Pre-mRNA-processing factor 39"/>
    <property type="match status" value="1"/>
</dbReference>
<feature type="region of interest" description="Disordered" evidence="6">
    <location>
        <begin position="313"/>
        <end position="336"/>
    </location>
</feature>
<dbReference type="Ensembl" id="ENSELUT00000108705.1">
    <property type="protein sequence ID" value="ENSELUP00000095518.1"/>
    <property type="gene ID" value="ENSELUG00000007921.3"/>
</dbReference>
<accession>A0AAY5L2H0</accession>
<feature type="compositionally biased region" description="Acidic residues" evidence="6">
    <location>
        <begin position="319"/>
        <end position="336"/>
    </location>
</feature>
<dbReference type="InterPro" id="IPR003107">
    <property type="entry name" value="HAT"/>
</dbReference>
<dbReference type="SUPFAM" id="SSF48452">
    <property type="entry name" value="TPR-like"/>
    <property type="match status" value="2"/>
</dbReference>